<comment type="cofactor">
    <cofactor evidence="1">
        <name>Zn(2+)</name>
        <dbReference type="ChEBI" id="CHEBI:29105"/>
    </cofactor>
</comment>
<evidence type="ECO:0000256" key="9">
    <source>
        <dbReference type="ARBA" id="ARBA00022833"/>
    </source>
</evidence>
<feature type="transmembrane region" description="Helical" evidence="13">
    <location>
        <begin position="52"/>
        <end position="73"/>
    </location>
</feature>
<feature type="transmembrane region" description="Helical" evidence="13">
    <location>
        <begin position="221"/>
        <end position="240"/>
    </location>
</feature>
<feature type="transmembrane region" description="Helical" evidence="13">
    <location>
        <begin position="142"/>
        <end position="165"/>
    </location>
</feature>
<organism evidence="14 15">
    <name type="scientific">Amycolatopsis arida</name>
    <dbReference type="NCBI Taxonomy" id="587909"/>
    <lineage>
        <taxon>Bacteria</taxon>
        <taxon>Bacillati</taxon>
        <taxon>Actinomycetota</taxon>
        <taxon>Actinomycetes</taxon>
        <taxon>Pseudonocardiales</taxon>
        <taxon>Pseudonocardiaceae</taxon>
        <taxon>Amycolatopsis</taxon>
    </lineage>
</organism>
<feature type="transmembrane region" description="Helical" evidence="13">
    <location>
        <begin position="172"/>
        <end position="192"/>
    </location>
</feature>
<sequence length="269" mass="28363">MGVQRSAVRPSPLFFLILAVTAVGGILAAVQAPFPVVDFGGETLPISLDHQLLGTLGIVLLVIGGWAASLTLHEFGHAVVAYRGGDHEVAAKGYLTMDIRRYTDPVLSLVLPLLILAIGGIPLPGGAVWINHWALRNRSVASWVSLAGPLTNLALGAALTAVVVLVPMPYGLAVGLSYLAMLQIIAFVLNILPVPGLDGYGALEPYLSPQARELGAKARPWAPLVLFALIIAVPTVRELFFDLSFLVFGAVGGDEQAAAVGQTAFMFWR</sequence>
<keyword evidence="15" id="KW-1185">Reference proteome</keyword>
<accession>A0A1I5PN16</accession>
<keyword evidence="10 13" id="KW-1133">Transmembrane helix</keyword>
<dbReference type="PANTHER" id="PTHR35864:SF1">
    <property type="entry name" value="ZINC METALLOPROTEASE YWHC-RELATED"/>
    <property type="match status" value="1"/>
</dbReference>
<evidence type="ECO:0000313" key="14">
    <source>
        <dbReference type="EMBL" id="SFP34916.1"/>
    </source>
</evidence>
<dbReference type="STRING" id="587909.SAMN05421810_102329"/>
<protein>
    <submittedName>
        <fullName evidence="14">Zn-dependent protease (Includes SpoIVFB)</fullName>
    </submittedName>
</protein>
<evidence type="ECO:0000256" key="7">
    <source>
        <dbReference type="ARBA" id="ARBA00022723"/>
    </source>
</evidence>
<dbReference type="GO" id="GO:0008237">
    <property type="term" value="F:metallopeptidase activity"/>
    <property type="evidence" value="ECO:0007669"/>
    <property type="project" value="UniProtKB-KW"/>
</dbReference>
<dbReference type="GO" id="GO:0046872">
    <property type="term" value="F:metal ion binding"/>
    <property type="evidence" value="ECO:0007669"/>
    <property type="project" value="UniProtKB-KW"/>
</dbReference>
<evidence type="ECO:0000256" key="8">
    <source>
        <dbReference type="ARBA" id="ARBA00022801"/>
    </source>
</evidence>
<keyword evidence="5 14" id="KW-0645">Protease</keyword>
<keyword evidence="7" id="KW-0479">Metal-binding</keyword>
<keyword evidence="9" id="KW-0862">Zinc</keyword>
<dbReference type="InterPro" id="IPR052348">
    <property type="entry name" value="Metallopeptidase_M50B"/>
</dbReference>
<gene>
    <name evidence="14" type="ORF">SAMN05421810_102329</name>
</gene>
<proteinExistence type="inferred from homology"/>
<keyword evidence="8" id="KW-0378">Hydrolase</keyword>
<evidence type="ECO:0000256" key="6">
    <source>
        <dbReference type="ARBA" id="ARBA00022692"/>
    </source>
</evidence>
<dbReference type="GO" id="GO:0006508">
    <property type="term" value="P:proteolysis"/>
    <property type="evidence" value="ECO:0007669"/>
    <property type="project" value="UniProtKB-KW"/>
</dbReference>
<dbReference type="Proteomes" id="UP000198727">
    <property type="component" value="Unassembled WGS sequence"/>
</dbReference>
<keyword evidence="6 13" id="KW-0812">Transmembrane</keyword>
<evidence type="ECO:0000256" key="4">
    <source>
        <dbReference type="ARBA" id="ARBA00022475"/>
    </source>
</evidence>
<dbReference type="AlphaFoldDB" id="A0A1I5PN16"/>
<name>A0A1I5PN16_9PSEU</name>
<evidence type="ECO:0000313" key="15">
    <source>
        <dbReference type="Proteomes" id="UP000198727"/>
    </source>
</evidence>
<keyword evidence="12 13" id="KW-0472">Membrane</keyword>
<keyword evidence="4" id="KW-1003">Cell membrane</keyword>
<evidence type="ECO:0000256" key="5">
    <source>
        <dbReference type="ARBA" id="ARBA00022670"/>
    </source>
</evidence>
<evidence type="ECO:0000256" key="12">
    <source>
        <dbReference type="ARBA" id="ARBA00023136"/>
    </source>
</evidence>
<evidence type="ECO:0000256" key="3">
    <source>
        <dbReference type="ARBA" id="ARBA00007931"/>
    </source>
</evidence>
<evidence type="ECO:0000256" key="1">
    <source>
        <dbReference type="ARBA" id="ARBA00001947"/>
    </source>
</evidence>
<dbReference type="InterPro" id="IPR044537">
    <property type="entry name" value="Rip2-like"/>
</dbReference>
<keyword evidence="11" id="KW-0482">Metalloprotease</keyword>
<dbReference type="PANTHER" id="PTHR35864">
    <property type="entry name" value="ZINC METALLOPROTEASE MJ0611-RELATED"/>
    <property type="match status" value="1"/>
</dbReference>
<dbReference type="GO" id="GO:0005886">
    <property type="term" value="C:plasma membrane"/>
    <property type="evidence" value="ECO:0007669"/>
    <property type="project" value="UniProtKB-SubCell"/>
</dbReference>
<reference evidence="15" key="1">
    <citation type="submission" date="2016-10" db="EMBL/GenBank/DDBJ databases">
        <authorList>
            <person name="Varghese N."/>
            <person name="Submissions S."/>
        </authorList>
    </citation>
    <scope>NUCLEOTIDE SEQUENCE [LARGE SCALE GENOMIC DNA]</scope>
    <source>
        <strain evidence="15">CGMCC 4.5579</strain>
    </source>
</reference>
<dbReference type="CDD" id="cd06158">
    <property type="entry name" value="S2P-M50_like_1"/>
    <property type="match status" value="1"/>
</dbReference>
<evidence type="ECO:0000256" key="11">
    <source>
        <dbReference type="ARBA" id="ARBA00023049"/>
    </source>
</evidence>
<comment type="subcellular location">
    <subcellularLocation>
        <location evidence="2">Cell membrane</location>
        <topology evidence="2">Multi-pass membrane protein</topology>
    </subcellularLocation>
</comment>
<feature type="transmembrane region" description="Helical" evidence="13">
    <location>
        <begin position="106"/>
        <end position="130"/>
    </location>
</feature>
<evidence type="ECO:0000256" key="10">
    <source>
        <dbReference type="ARBA" id="ARBA00022989"/>
    </source>
</evidence>
<comment type="similarity">
    <text evidence="3">Belongs to the peptidase M50B family.</text>
</comment>
<evidence type="ECO:0000256" key="2">
    <source>
        <dbReference type="ARBA" id="ARBA00004651"/>
    </source>
</evidence>
<evidence type="ECO:0000256" key="13">
    <source>
        <dbReference type="SAM" id="Phobius"/>
    </source>
</evidence>
<dbReference type="EMBL" id="FOWW01000002">
    <property type="protein sequence ID" value="SFP34916.1"/>
    <property type="molecule type" value="Genomic_DNA"/>
</dbReference>